<keyword evidence="2" id="KW-1185">Reference proteome</keyword>
<protein>
    <submittedName>
        <fullName evidence="1">Uncharacterized protein</fullName>
    </submittedName>
</protein>
<dbReference type="AlphaFoldDB" id="A0A1R3KPJ1"/>
<evidence type="ECO:0000313" key="2">
    <source>
        <dbReference type="Proteomes" id="UP000187203"/>
    </source>
</evidence>
<sequence>MMANIAEGEAEEFVLSREEAFCLGPGGEVGLGPKGLVFPGGSRKFLPELEEGTVMLSNLFRLPLRLPSWESSQNCGEAKHH</sequence>
<organism evidence="1 2">
    <name type="scientific">Corchorus olitorius</name>
    <dbReference type="NCBI Taxonomy" id="93759"/>
    <lineage>
        <taxon>Eukaryota</taxon>
        <taxon>Viridiplantae</taxon>
        <taxon>Streptophyta</taxon>
        <taxon>Embryophyta</taxon>
        <taxon>Tracheophyta</taxon>
        <taxon>Spermatophyta</taxon>
        <taxon>Magnoliopsida</taxon>
        <taxon>eudicotyledons</taxon>
        <taxon>Gunneridae</taxon>
        <taxon>Pentapetalae</taxon>
        <taxon>rosids</taxon>
        <taxon>malvids</taxon>
        <taxon>Malvales</taxon>
        <taxon>Malvaceae</taxon>
        <taxon>Grewioideae</taxon>
        <taxon>Apeibeae</taxon>
        <taxon>Corchorus</taxon>
    </lineage>
</organism>
<proteinExistence type="predicted"/>
<dbReference type="EMBL" id="AWUE01012507">
    <property type="protein sequence ID" value="OMP09005.1"/>
    <property type="molecule type" value="Genomic_DNA"/>
</dbReference>
<dbReference type="Proteomes" id="UP000187203">
    <property type="component" value="Unassembled WGS sequence"/>
</dbReference>
<reference evidence="2" key="1">
    <citation type="submission" date="2013-09" db="EMBL/GenBank/DDBJ databases">
        <title>Corchorus olitorius genome sequencing.</title>
        <authorList>
            <person name="Alam M."/>
            <person name="Haque M.S."/>
            <person name="Islam M.S."/>
            <person name="Emdad E.M."/>
            <person name="Islam M.M."/>
            <person name="Ahmed B."/>
            <person name="Halim A."/>
            <person name="Hossen Q.M.M."/>
            <person name="Hossain M.Z."/>
            <person name="Ahmed R."/>
            <person name="Khan M.M."/>
            <person name="Islam R."/>
            <person name="Rashid M.M."/>
            <person name="Khan S.A."/>
            <person name="Rahman M.S."/>
            <person name="Alam M."/>
            <person name="Yahiya A.S."/>
            <person name="Khan M.S."/>
            <person name="Azam M.S."/>
            <person name="Haque T."/>
            <person name="Lashkar M.Z.H."/>
            <person name="Akhand A.I."/>
            <person name="Morshed G."/>
            <person name="Roy S."/>
            <person name="Uddin K.S."/>
            <person name="Rabeya T."/>
            <person name="Hossain A.S."/>
            <person name="Chowdhury A."/>
            <person name="Snigdha A.R."/>
            <person name="Mortoza M.S."/>
            <person name="Matin S.A."/>
            <person name="Hoque S.M.E."/>
            <person name="Islam M.K."/>
            <person name="Roy D.K."/>
            <person name="Haider R."/>
            <person name="Moosa M.M."/>
            <person name="Elias S.M."/>
            <person name="Hasan A.M."/>
            <person name="Jahan S."/>
            <person name="Shafiuddin M."/>
            <person name="Mahmood N."/>
            <person name="Shommy N.S."/>
        </authorList>
    </citation>
    <scope>NUCLEOTIDE SEQUENCE [LARGE SCALE GENOMIC DNA]</scope>
    <source>
        <strain evidence="2">cv. O-4</strain>
    </source>
</reference>
<accession>A0A1R3KPJ1</accession>
<name>A0A1R3KPJ1_9ROSI</name>
<gene>
    <name evidence="1" type="ORF">COLO4_05904</name>
</gene>
<evidence type="ECO:0000313" key="1">
    <source>
        <dbReference type="EMBL" id="OMP09005.1"/>
    </source>
</evidence>
<comment type="caution">
    <text evidence="1">The sequence shown here is derived from an EMBL/GenBank/DDBJ whole genome shotgun (WGS) entry which is preliminary data.</text>
</comment>